<dbReference type="Proteomes" id="UP000314170">
    <property type="component" value="Unassembled WGS sequence"/>
</dbReference>
<name>A0A0B7M3E0_STREE</name>
<dbReference type="Proteomes" id="UP000040910">
    <property type="component" value="Unassembled WGS sequence"/>
</dbReference>
<dbReference type="RefSeq" id="WP_000687303.1">
    <property type="nucleotide sequence ID" value="NZ_AP025938.1"/>
</dbReference>
<accession>A0A0B7M3E0</accession>
<dbReference type="OMA" id="PFDAPCG"/>
<evidence type="ECO:0000313" key="2">
    <source>
        <dbReference type="EMBL" id="MTV89319.1"/>
    </source>
</evidence>
<proteinExistence type="predicted"/>
<evidence type="ECO:0000313" key="5">
    <source>
        <dbReference type="Proteomes" id="UP000040910"/>
    </source>
</evidence>
<dbReference type="Gene3D" id="2.120.10.80">
    <property type="entry name" value="Kelch-type beta propeller"/>
    <property type="match status" value="1"/>
</dbReference>
<dbReference type="InterPro" id="IPR015915">
    <property type="entry name" value="Kelch-typ_b-propeller"/>
</dbReference>
<dbReference type="Proteomes" id="UP000310997">
    <property type="component" value="Unassembled WGS sequence"/>
</dbReference>
<reference evidence="1 5" key="1">
    <citation type="submission" date="2015-03" db="EMBL/GenBank/DDBJ databases">
        <authorList>
            <consortium name="Pathogen Informatics"/>
            <person name="Murphy D."/>
        </authorList>
    </citation>
    <scope>NUCLEOTIDE SEQUENCE [LARGE SCALE GENOMIC DNA]</scope>
    <source>
        <strain evidence="1">SMRU158</strain>
        <strain evidence="5">type strain: N</strain>
    </source>
</reference>
<sequence>MKIDVINHLDSPGLAGMICRRINNRILVYGGSYFPNNDPLKSSKVQSNKIRVYDEKFNLLYEQDGKISPDKGITIEVENEIYYILGSSIYRITIGESVEETCIGNFDFQLESGYGCYFDGHLFFGFQESYLFNIETQELFKKSDFPVSGRGQGLSVKYQNELYYLGGANNEAYLDGYKYSLKKDKWEKLEFELPSSVLGASSIQINESGLLILGGFNEIVYNKAVIDLATPGYREEYFSKGRDFFNWNRSMRILDLETGKVKIIANDERFALCGAGFLKTDNGYYVVSGECSPGRRTSDILLLEEEM</sequence>
<dbReference type="NCBIfam" id="TIGR03548">
    <property type="entry name" value="mutarot_permut"/>
    <property type="match status" value="1"/>
</dbReference>
<evidence type="ECO:0000313" key="7">
    <source>
        <dbReference type="Proteomes" id="UP000314170"/>
    </source>
</evidence>
<gene>
    <name evidence="3" type="primary">nanM</name>
    <name evidence="1" type="ORF">ERS019316_02213</name>
    <name evidence="2" type="ORF">GM544_02090</name>
    <name evidence="3" type="ORF">SAMEA104154639_01009</name>
    <name evidence="4" type="ORF">SAMEA4038883_01349</name>
</gene>
<evidence type="ECO:0000313" key="8">
    <source>
        <dbReference type="Proteomes" id="UP000476212"/>
    </source>
</evidence>
<dbReference type="EMBL" id="WNIB01000005">
    <property type="protein sequence ID" value="MTV89319.1"/>
    <property type="molecule type" value="Genomic_DNA"/>
</dbReference>
<dbReference type="AlphaFoldDB" id="A0A0B7M3E0"/>
<reference evidence="6 7" key="2">
    <citation type="submission" date="2019-04" db="EMBL/GenBank/DDBJ databases">
        <authorList>
            <consortium name="Pathogen Informatics"/>
        </authorList>
    </citation>
    <scope>NUCLEOTIDE SEQUENCE [LARGE SCALE GENOMIC DNA]</scope>
    <source>
        <strain evidence="3 7">GPSC38</strain>
        <strain evidence="4 6">GPSC559</strain>
    </source>
</reference>
<dbReference type="EMBL" id="CABDLL010000009">
    <property type="protein sequence ID" value="VTE39433.1"/>
    <property type="molecule type" value="Genomic_DNA"/>
</dbReference>
<organism evidence="3 7">
    <name type="scientific">Streptococcus pneumoniae</name>
    <dbReference type="NCBI Taxonomy" id="1313"/>
    <lineage>
        <taxon>Bacteria</taxon>
        <taxon>Bacillati</taxon>
        <taxon>Bacillota</taxon>
        <taxon>Bacilli</taxon>
        <taxon>Lactobacillales</taxon>
        <taxon>Streptococcaceae</taxon>
        <taxon>Streptococcus</taxon>
    </lineage>
</organism>
<evidence type="ECO:0000313" key="4">
    <source>
        <dbReference type="EMBL" id="VTE39433.1"/>
    </source>
</evidence>
<dbReference type="Proteomes" id="UP000476212">
    <property type="component" value="Unassembled WGS sequence"/>
</dbReference>
<dbReference type="SUPFAM" id="SSF117281">
    <property type="entry name" value="Kelch motif"/>
    <property type="match status" value="1"/>
</dbReference>
<dbReference type="OrthoDB" id="198899at2"/>
<dbReference type="InterPro" id="IPR019937">
    <property type="entry name" value="Cycl-permuted_mutarotase"/>
</dbReference>
<dbReference type="Pfam" id="PF24996">
    <property type="entry name" value="NANM"/>
    <property type="match status" value="1"/>
</dbReference>
<keyword evidence="3" id="KW-0413">Isomerase</keyword>
<dbReference type="GO" id="GO:0016853">
    <property type="term" value="F:isomerase activity"/>
    <property type="evidence" value="ECO:0007669"/>
    <property type="project" value="UniProtKB-KW"/>
</dbReference>
<dbReference type="InterPro" id="IPR056734">
    <property type="entry name" value="NANM"/>
</dbReference>
<dbReference type="EMBL" id="CKLF01000058">
    <property type="protein sequence ID" value="CIV53223.1"/>
    <property type="molecule type" value="Genomic_DNA"/>
</dbReference>
<dbReference type="EMBL" id="CABBZR010000004">
    <property type="protein sequence ID" value="VSJ52068.1"/>
    <property type="molecule type" value="Genomic_DNA"/>
</dbReference>
<evidence type="ECO:0000313" key="1">
    <source>
        <dbReference type="EMBL" id="CIV53223.1"/>
    </source>
</evidence>
<dbReference type="EC" id="5.1.3.24" evidence="3"/>
<protein>
    <submittedName>
        <fullName evidence="2">Cyclically-permuted mutarotase family protein</fullName>
    </submittedName>
    <submittedName>
        <fullName evidence="3">N-acetylneuraminate epimerase</fullName>
        <ecNumber evidence="3">5.1.3.24</ecNumber>
    </submittedName>
</protein>
<reference evidence="2 8" key="3">
    <citation type="submission" date="2019-11" db="EMBL/GenBank/DDBJ databases">
        <title>Growth characteristics of pneumococcus vary with the chemical composition of the capsule and with environmental conditions.</title>
        <authorList>
            <person name="Tothpal A."/>
            <person name="Desobry K."/>
            <person name="Joshi S."/>
            <person name="Wyllie A.L."/>
            <person name="Weinberger D.M."/>
        </authorList>
    </citation>
    <scope>NUCLEOTIDE SEQUENCE [LARGE SCALE GENOMIC DNA]</scope>
    <source>
        <strain evidence="8">pnumococcus15C</strain>
        <strain evidence="2">Pnumococcus15C</strain>
    </source>
</reference>
<evidence type="ECO:0000313" key="6">
    <source>
        <dbReference type="Proteomes" id="UP000310997"/>
    </source>
</evidence>
<evidence type="ECO:0000313" key="3">
    <source>
        <dbReference type="EMBL" id="VSJ52068.1"/>
    </source>
</evidence>